<reference evidence="1 2" key="1">
    <citation type="journal article" date="2012" name="J. Bacteriol.">
        <title>Draft Genome Sequence of Mesorhizobium alhagi CCNWXJ12-2T, a Novel Salt-Resistant Species Isolated from the Desert of Northwestern China.</title>
        <authorList>
            <person name="Zhou M."/>
            <person name="Chen W."/>
            <person name="Chen H."/>
            <person name="Wei G."/>
        </authorList>
    </citation>
    <scope>NUCLEOTIDE SEQUENCE [LARGE SCALE GENOMIC DNA]</scope>
    <source>
        <strain evidence="1 2">CCNWXJ12-2</strain>
    </source>
</reference>
<dbReference type="EMBL" id="AHAM01000127">
    <property type="protein sequence ID" value="EHK56306.1"/>
    <property type="molecule type" value="Genomic_DNA"/>
</dbReference>
<evidence type="ECO:0000313" key="2">
    <source>
        <dbReference type="Proteomes" id="UP000003250"/>
    </source>
</evidence>
<protein>
    <submittedName>
        <fullName evidence="1">Uncharacterized protein</fullName>
    </submittedName>
</protein>
<dbReference type="AlphaFoldDB" id="H0HSI7"/>
<dbReference type="Proteomes" id="UP000003250">
    <property type="component" value="Unassembled WGS sequence"/>
</dbReference>
<evidence type="ECO:0000313" key="1">
    <source>
        <dbReference type="EMBL" id="EHK56306.1"/>
    </source>
</evidence>
<sequence length="57" mass="6402">MIAYYNQLHIKINFLRSAIGFLKVACAAGEGLCDINATEFVRPLCPMRRHVARHLSA</sequence>
<gene>
    <name evidence="1" type="ORF">MAXJ12_15629</name>
</gene>
<keyword evidence="2" id="KW-1185">Reference proteome</keyword>
<organism evidence="1 2">
    <name type="scientific">Mesorhizobium alhagi CCNWXJ12-2</name>
    <dbReference type="NCBI Taxonomy" id="1107882"/>
    <lineage>
        <taxon>Bacteria</taxon>
        <taxon>Pseudomonadati</taxon>
        <taxon>Pseudomonadota</taxon>
        <taxon>Alphaproteobacteria</taxon>
        <taxon>Hyphomicrobiales</taxon>
        <taxon>Phyllobacteriaceae</taxon>
        <taxon>Allomesorhizobium</taxon>
    </lineage>
</organism>
<name>H0HSI7_9HYPH</name>
<accession>H0HSI7</accession>
<proteinExistence type="predicted"/>